<feature type="domain" description="MSP" evidence="7">
    <location>
        <begin position="1"/>
        <end position="124"/>
    </location>
</feature>
<dbReference type="GeneID" id="17086189"/>
<organism evidence="8 9">
    <name type="scientific">Galdieria sulphuraria</name>
    <name type="common">Red alga</name>
    <dbReference type="NCBI Taxonomy" id="130081"/>
    <lineage>
        <taxon>Eukaryota</taxon>
        <taxon>Rhodophyta</taxon>
        <taxon>Bangiophyceae</taxon>
        <taxon>Galdieriales</taxon>
        <taxon>Galdieriaceae</taxon>
        <taxon>Galdieria</taxon>
    </lineage>
</organism>
<sequence>MDSVVKLSTKQLDLFVESGKPASTSLTVENISKSYVCFKVKTTQPQRYSVRPSVGIIKPGERKDVLITLEPLKDIPEDLKASKDRFLLQVIKISSEAAKTDVHELWKKVKEESVLQQKFRVQFVLGGHSMDLGSSSNAYSSQASLQPTERYTEGVSKGSEAYTSIYSDRFASDPLVGNGAVKQDKTKEDSKLPIDLNDSSRFTLERINLSTASSPRLLEKNHSLISLEERYQLALERIHVLNTELALRDLELEKLRDSKYGREEYRNSASSSSYEENDSGLYSKMFGLYHFHFYLSEVLTARDGHFQETGEPHNRVKSSRKNTNNGLVGNIGFSVIQVFLIVLISFFFGKYLS</sequence>
<dbReference type="GO" id="GO:0005789">
    <property type="term" value="C:endoplasmic reticulum membrane"/>
    <property type="evidence" value="ECO:0007669"/>
    <property type="project" value="InterPro"/>
</dbReference>
<evidence type="ECO:0000256" key="5">
    <source>
        <dbReference type="ARBA" id="ARBA00023136"/>
    </source>
</evidence>
<evidence type="ECO:0000313" key="8">
    <source>
        <dbReference type="EMBL" id="EME27266.1"/>
    </source>
</evidence>
<dbReference type="InterPro" id="IPR013783">
    <property type="entry name" value="Ig-like_fold"/>
</dbReference>
<name>M2VVL7_GALSU</name>
<feature type="transmembrane region" description="Helical" evidence="6">
    <location>
        <begin position="327"/>
        <end position="348"/>
    </location>
</feature>
<dbReference type="STRING" id="130081.M2VVL7"/>
<dbReference type="Gene3D" id="2.60.40.10">
    <property type="entry name" value="Immunoglobulins"/>
    <property type="match status" value="1"/>
</dbReference>
<evidence type="ECO:0000256" key="2">
    <source>
        <dbReference type="ARBA" id="ARBA00008932"/>
    </source>
</evidence>
<keyword evidence="9" id="KW-1185">Reference proteome</keyword>
<dbReference type="OrthoDB" id="264603at2759"/>
<keyword evidence="3 6" id="KW-0812">Transmembrane</keyword>
<gene>
    <name evidence="8" type="ORF">Gasu_51240</name>
</gene>
<dbReference type="GO" id="GO:0090158">
    <property type="term" value="P:endoplasmic reticulum membrane organization"/>
    <property type="evidence" value="ECO:0007669"/>
    <property type="project" value="TreeGrafter"/>
</dbReference>
<dbReference type="Pfam" id="PF00635">
    <property type="entry name" value="Motile_Sperm"/>
    <property type="match status" value="1"/>
</dbReference>
<comment type="subcellular location">
    <subcellularLocation>
        <location evidence="1">Membrane</location>
        <topology evidence="1">Single-pass type IV membrane protein</topology>
    </subcellularLocation>
</comment>
<dbReference type="InterPro" id="IPR016763">
    <property type="entry name" value="VAP"/>
</dbReference>
<dbReference type="PROSITE" id="PS50202">
    <property type="entry name" value="MSP"/>
    <property type="match status" value="1"/>
</dbReference>
<dbReference type="PANTHER" id="PTHR10809">
    <property type="entry name" value="VESICLE-ASSOCIATED MEMBRANE PROTEIN-ASSOCIATED PROTEIN"/>
    <property type="match status" value="1"/>
</dbReference>
<evidence type="ECO:0000259" key="7">
    <source>
        <dbReference type="PROSITE" id="PS50202"/>
    </source>
</evidence>
<dbReference type="Gramene" id="EME27266">
    <property type="protein sequence ID" value="EME27266"/>
    <property type="gene ID" value="Gasu_51240"/>
</dbReference>
<dbReference type="EMBL" id="KB454534">
    <property type="protein sequence ID" value="EME27266.1"/>
    <property type="molecule type" value="Genomic_DNA"/>
</dbReference>
<evidence type="ECO:0000313" key="9">
    <source>
        <dbReference type="Proteomes" id="UP000030680"/>
    </source>
</evidence>
<keyword evidence="4 6" id="KW-1133">Transmembrane helix</keyword>
<evidence type="ECO:0000256" key="4">
    <source>
        <dbReference type="ARBA" id="ARBA00022989"/>
    </source>
</evidence>
<comment type="similarity">
    <text evidence="2">Belongs to the VAMP-associated protein (VAP) (TC 9.B.17) family.</text>
</comment>
<evidence type="ECO:0000256" key="1">
    <source>
        <dbReference type="ARBA" id="ARBA00004211"/>
    </source>
</evidence>
<keyword evidence="5 6" id="KW-0472">Membrane</keyword>
<reference evidence="9" key="1">
    <citation type="journal article" date="2013" name="Science">
        <title>Gene transfer from bacteria and archaea facilitated evolution of an extremophilic eukaryote.</title>
        <authorList>
            <person name="Schonknecht G."/>
            <person name="Chen W.H."/>
            <person name="Ternes C.M."/>
            <person name="Barbier G.G."/>
            <person name="Shrestha R.P."/>
            <person name="Stanke M."/>
            <person name="Brautigam A."/>
            <person name="Baker B.J."/>
            <person name="Banfield J.F."/>
            <person name="Garavito R.M."/>
            <person name="Carr K."/>
            <person name="Wilkerson C."/>
            <person name="Rensing S.A."/>
            <person name="Gagneul D."/>
            <person name="Dickenson N.E."/>
            <person name="Oesterhelt C."/>
            <person name="Lercher M.J."/>
            <person name="Weber A.P."/>
        </authorList>
    </citation>
    <scope>NUCLEOTIDE SEQUENCE [LARGE SCALE GENOMIC DNA]</scope>
    <source>
        <strain evidence="9">074W</strain>
    </source>
</reference>
<dbReference type="PANTHER" id="PTHR10809:SF6">
    <property type="entry name" value="AT11025P-RELATED"/>
    <property type="match status" value="1"/>
</dbReference>
<dbReference type="InterPro" id="IPR008962">
    <property type="entry name" value="PapD-like_sf"/>
</dbReference>
<dbReference type="GO" id="GO:0061817">
    <property type="term" value="P:endoplasmic reticulum-plasma membrane tethering"/>
    <property type="evidence" value="ECO:0007669"/>
    <property type="project" value="TreeGrafter"/>
</dbReference>
<dbReference type="RefSeq" id="XP_005703786.1">
    <property type="nucleotide sequence ID" value="XM_005703729.1"/>
</dbReference>
<dbReference type="Proteomes" id="UP000030680">
    <property type="component" value="Unassembled WGS sequence"/>
</dbReference>
<evidence type="ECO:0000256" key="3">
    <source>
        <dbReference type="ARBA" id="ARBA00022692"/>
    </source>
</evidence>
<evidence type="ECO:0000256" key="6">
    <source>
        <dbReference type="SAM" id="Phobius"/>
    </source>
</evidence>
<protein>
    <submittedName>
        <fullName evidence="8">Vesicle-associated membrane protein-associated protein A isoform 2</fullName>
    </submittedName>
</protein>
<dbReference type="GO" id="GO:0005886">
    <property type="term" value="C:plasma membrane"/>
    <property type="evidence" value="ECO:0007669"/>
    <property type="project" value="TreeGrafter"/>
</dbReference>
<proteinExistence type="inferred from homology"/>
<dbReference type="eggNOG" id="KOG0439">
    <property type="taxonomic scope" value="Eukaryota"/>
</dbReference>
<accession>M2VVL7</accession>
<dbReference type="InterPro" id="IPR000535">
    <property type="entry name" value="MSP_dom"/>
</dbReference>
<dbReference type="SUPFAM" id="SSF49354">
    <property type="entry name" value="PapD-like"/>
    <property type="match status" value="1"/>
</dbReference>
<dbReference type="AlphaFoldDB" id="M2VVL7"/>